<dbReference type="RefSeq" id="XP_022482625.1">
    <property type="nucleotide sequence ID" value="XM_022637519.1"/>
</dbReference>
<reference evidence="1 2" key="1">
    <citation type="journal article" date="2016" name="Sci. Rep.">
        <title>Penicillium arizonense, a new, genome sequenced fungal species, reveals a high chemical diversity in secreted metabolites.</title>
        <authorList>
            <person name="Grijseels S."/>
            <person name="Nielsen J.C."/>
            <person name="Randelovic M."/>
            <person name="Nielsen J."/>
            <person name="Nielsen K.F."/>
            <person name="Workman M."/>
            <person name="Frisvad J.C."/>
        </authorList>
    </citation>
    <scope>NUCLEOTIDE SEQUENCE [LARGE SCALE GENOMIC DNA]</scope>
    <source>
        <strain evidence="1 2">CBS 141311</strain>
    </source>
</reference>
<evidence type="ECO:0000313" key="1">
    <source>
        <dbReference type="EMBL" id="OGE47161.1"/>
    </source>
</evidence>
<gene>
    <name evidence="1" type="ORF">PENARI_c058G09944</name>
</gene>
<dbReference type="EMBL" id="LXJU01000058">
    <property type="protein sequence ID" value="OGE47161.1"/>
    <property type="molecule type" value="Genomic_DNA"/>
</dbReference>
<dbReference type="PANTHER" id="PTHR43881:SF1">
    <property type="entry name" value="GAMMA-GLUTAMYLTRANSPEPTIDASE (AFU_ORTHOLOGUE AFUA_4G13580)"/>
    <property type="match status" value="1"/>
</dbReference>
<dbReference type="InterPro" id="IPR029055">
    <property type="entry name" value="Ntn_hydrolases_N"/>
</dbReference>
<proteinExistence type="predicted"/>
<dbReference type="Gene3D" id="3.60.20.40">
    <property type="match status" value="1"/>
</dbReference>
<keyword evidence="2" id="KW-1185">Reference proteome</keyword>
<protein>
    <submittedName>
        <fullName evidence="1">Uncharacterized protein</fullName>
    </submittedName>
</protein>
<accession>A0A1F5L2L3</accession>
<comment type="caution">
    <text evidence="1">The sequence shown here is derived from an EMBL/GenBank/DDBJ whole genome shotgun (WGS) entry which is preliminary data.</text>
</comment>
<evidence type="ECO:0000313" key="2">
    <source>
        <dbReference type="Proteomes" id="UP000177622"/>
    </source>
</evidence>
<name>A0A1F5L2L3_PENAI</name>
<dbReference type="InterPro" id="IPR052896">
    <property type="entry name" value="GGT-like_enzyme"/>
</dbReference>
<dbReference type="OrthoDB" id="2015213at2759"/>
<dbReference type="STRING" id="1835702.A0A1F5L2L3"/>
<dbReference type="SUPFAM" id="SSF56235">
    <property type="entry name" value="N-terminal nucleophile aminohydrolases (Ntn hydrolases)"/>
    <property type="match status" value="1"/>
</dbReference>
<dbReference type="PANTHER" id="PTHR43881">
    <property type="entry name" value="GAMMA-GLUTAMYLTRANSPEPTIDASE (AFU_ORTHOLOGUE AFUA_4G13580)"/>
    <property type="match status" value="1"/>
</dbReference>
<dbReference type="GeneID" id="34582253"/>
<dbReference type="AlphaFoldDB" id="A0A1F5L2L3"/>
<dbReference type="Proteomes" id="UP000177622">
    <property type="component" value="Unassembled WGS sequence"/>
</dbReference>
<sequence>MLWLRASVDTTLLFPPLITNAALDSPRIYIATPISEDGDHTVCVEEGISQDVNEGLQRLGHKTKVLIGWERSMFGRGQIIRLHYDEGQLVHSAGSDPRGDGMAFPLL</sequence>
<dbReference type="InterPro" id="IPR043137">
    <property type="entry name" value="GGT_ssub_C"/>
</dbReference>
<organism evidence="1 2">
    <name type="scientific">Penicillium arizonense</name>
    <dbReference type="NCBI Taxonomy" id="1835702"/>
    <lineage>
        <taxon>Eukaryota</taxon>
        <taxon>Fungi</taxon>
        <taxon>Dikarya</taxon>
        <taxon>Ascomycota</taxon>
        <taxon>Pezizomycotina</taxon>
        <taxon>Eurotiomycetes</taxon>
        <taxon>Eurotiomycetidae</taxon>
        <taxon>Eurotiales</taxon>
        <taxon>Aspergillaceae</taxon>
        <taxon>Penicillium</taxon>
    </lineage>
</organism>